<feature type="transmembrane region" description="Helical" evidence="9">
    <location>
        <begin position="450"/>
        <end position="470"/>
    </location>
</feature>
<dbReference type="SMART" id="SM00906">
    <property type="entry name" value="Fungal_trans"/>
    <property type="match status" value="1"/>
</dbReference>
<dbReference type="PANTHER" id="PTHR43791">
    <property type="entry name" value="PERMEASE-RELATED"/>
    <property type="match status" value="1"/>
</dbReference>
<feature type="transmembrane region" description="Helical" evidence="9">
    <location>
        <begin position="60"/>
        <end position="77"/>
    </location>
</feature>
<dbReference type="GO" id="GO:0016020">
    <property type="term" value="C:membrane"/>
    <property type="evidence" value="ECO:0007669"/>
    <property type="project" value="UniProtKB-SubCell"/>
</dbReference>
<dbReference type="InterPro" id="IPR036259">
    <property type="entry name" value="MFS_trans_sf"/>
</dbReference>
<feature type="transmembrane region" description="Helical" evidence="9">
    <location>
        <begin position="224"/>
        <end position="244"/>
    </location>
</feature>
<feature type="compositionally biased region" description="Polar residues" evidence="8">
    <location>
        <begin position="534"/>
        <end position="547"/>
    </location>
</feature>
<evidence type="ECO:0000256" key="3">
    <source>
        <dbReference type="ARBA" id="ARBA00022692"/>
    </source>
</evidence>
<protein>
    <submittedName>
        <fullName evidence="11">Major facilitator superfamily domain-containing protein</fullName>
    </submittedName>
</protein>
<dbReference type="InterPro" id="IPR011701">
    <property type="entry name" value="MFS"/>
</dbReference>
<dbReference type="GO" id="GO:0003677">
    <property type="term" value="F:DNA binding"/>
    <property type="evidence" value="ECO:0007669"/>
    <property type="project" value="InterPro"/>
</dbReference>
<evidence type="ECO:0000313" key="12">
    <source>
        <dbReference type="Proteomes" id="UP000717696"/>
    </source>
</evidence>
<comment type="caution">
    <text evidence="11">The sequence shown here is derived from an EMBL/GenBank/DDBJ whole genome shotgun (WGS) entry which is preliminary data.</text>
</comment>
<dbReference type="Gene3D" id="1.20.1250.20">
    <property type="entry name" value="MFS general substrate transporter like domains"/>
    <property type="match status" value="2"/>
</dbReference>
<evidence type="ECO:0000256" key="9">
    <source>
        <dbReference type="SAM" id="Phobius"/>
    </source>
</evidence>
<evidence type="ECO:0000313" key="11">
    <source>
        <dbReference type="EMBL" id="KAH7113941.1"/>
    </source>
</evidence>
<feature type="domain" description="Major facilitator superfamily (MFS) profile" evidence="10">
    <location>
        <begin position="64"/>
        <end position="479"/>
    </location>
</feature>
<evidence type="ECO:0000256" key="1">
    <source>
        <dbReference type="ARBA" id="ARBA00004141"/>
    </source>
</evidence>
<feature type="transmembrane region" description="Helical" evidence="9">
    <location>
        <begin position="161"/>
        <end position="181"/>
    </location>
</feature>
<dbReference type="OrthoDB" id="39175at2759"/>
<keyword evidence="6" id="KW-0325">Glycoprotein</keyword>
<dbReference type="SUPFAM" id="SSF103473">
    <property type="entry name" value="MFS general substrate transporter"/>
    <property type="match status" value="1"/>
</dbReference>
<dbReference type="InterPro" id="IPR007219">
    <property type="entry name" value="XnlR_reg_dom"/>
</dbReference>
<dbReference type="CDD" id="cd12148">
    <property type="entry name" value="fungal_TF_MHR"/>
    <property type="match status" value="1"/>
</dbReference>
<organism evidence="11 12">
    <name type="scientific">Dactylonectria estremocensis</name>
    <dbReference type="NCBI Taxonomy" id="1079267"/>
    <lineage>
        <taxon>Eukaryota</taxon>
        <taxon>Fungi</taxon>
        <taxon>Dikarya</taxon>
        <taxon>Ascomycota</taxon>
        <taxon>Pezizomycotina</taxon>
        <taxon>Sordariomycetes</taxon>
        <taxon>Hypocreomycetidae</taxon>
        <taxon>Hypocreales</taxon>
        <taxon>Nectriaceae</taxon>
        <taxon>Dactylonectria</taxon>
    </lineage>
</organism>
<gene>
    <name evidence="11" type="ORF">B0J13DRAFT_590648</name>
</gene>
<feature type="transmembrane region" description="Helical" evidence="9">
    <location>
        <begin position="292"/>
        <end position="317"/>
    </location>
</feature>
<comment type="subcellular location">
    <subcellularLocation>
        <location evidence="1">Membrane</location>
        <topology evidence="1">Multi-pass membrane protein</topology>
    </subcellularLocation>
</comment>
<evidence type="ECO:0000256" key="7">
    <source>
        <dbReference type="ARBA" id="ARBA00023242"/>
    </source>
</evidence>
<feature type="transmembrane region" description="Helical" evidence="9">
    <location>
        <begin position="132"/>
        <end position="149"/>
    </location>
</feature>
<feature type="transmembrane region" description="Helical" evidence="9">
    <location>
        <begin position="357"/>
        <end position="377"/>
    </location>
</feature>
<proteinExistence type="predicted"/>
<feature type="transmembrane region" description="Helical" evidence="9">
    <location>
        <begin position="383"/>
        <end position="405"/>
    </location>
</feature>
<dbReference type="PROSITE" id="PS50850">
    <property type="entry name" value="MFS"/>
    <property type="match status" value="1"/>
</dbReference>
<evidence type="ECO:0000259" key="10">
    <source>
        <dbReference type="PROSITE" id="PS50850"/>
    </source>
</evidence>
<dbReference type="Pfam" id="PF04082">
    <property type="entry name" value="Fungal_trans"/>
    <property type="match status" value="1"/>
</dbReference>
<evidence type="ECO:0000256" key="4">
    <source>
        <dbReference type="ARBA" id="ARBA00022989"/>
    </source>
</evidence>
<feature type="transmembrane region" description="Helical" evidence="9">
    <location>
        <begin position="193"/>
        <end position="212"/>
    </location>
</feature>
<accession>A0A9P9IAP3</accession>
<feature type="compositionally biased region" description="Basic residues" evidence="8">
    <location>
        <begin position="555"/>
        <end position="567"/>
    </location>
</feature>
<name>A0A9P9IAP3_9HYPO</name>
<feature type="transmembrane region" description="Helical" evidence="9">
    <location>
        <begin position="996"/>
        <end position="1015"/>
    </location>
</feature>
<reference evidence="11" key="1">
    <citation type="journal article" date="2021" name="Nat. Commun.">
        <title>Genetic determinants of endophytism in the Arabidopsis root mycobiome.</title>
        <authorList>
            <person name="Mesny F."/>
            <person name="Miyauchi S."/>
            <person name="Thiergart T."/>
            <person name="Pickel B."/>
            <person name="Atanasova L."/>
            <person name="Karlsson M."/>
            <person name="Huettel B."/>
            <person name="Barry K.W."/>
            <person name="Haridas S."/>
            <person name="Chen C."/>
            <person name="Bauer D."/>
            <person name="Andreopoulos W."/>
            <person name="Pangilinan J."/>
            <person name="LaButti K."/>
            <person name="Riley R."/>
            <person name="Lipzen A."/>
            <person name="Clum A."/>
            <person name="Drula E."/>
            <person name="Henrissat B."/>
            <person name="Kohler A."/>
            <person name="Grigoriev I.V."/>
            <person name="Martin F.M."/>
            <person name="Hacquard S."/>
        </authorList>
    </citation>
    <scope>NUCLEOTIDE SEQUENCE</scope>
    <source>
        <strain evidence="11">MPI-CAGE-AT-0021</strain>
    </source>
</reference>
<sequence length="1167" mass="129390">MSDSDKAAAVMHDEKVDAGPVHPVQRVDTVHKDEALRVLQAYEGDETWTDKEEKKLRRKIDWRLMPVLCATYGLQYYDKAMLGQAAIFDLRKDLGLETGDRYAFSAAIFYLGFIVGAYPAMMLAQRYPVERVASGIVTIWGICLILTTVCTDYKTLYTQRFFLGLLESGISPMFMLIVGSFYKKNEQAMRMGIWYSCTGYVSIFSPLVNYGLGLVNGGVSSWRYMYYFAGSITIVWGILLYFVLPPDPVRAKGFSKRERYILVARLRTNNSGVRNTHLKVSQIWELLVDMKFWVVFAIAFLSMIANGPISTFVPIIINGFGFTTLNSLLLMMPCGAYAGTLQLLMPYLAYRYKNVRSYLVLVAQLGTTLAALLLWLLPQSATGGLLFAIYILPSVGGGYAVLMGLQIANTAGYTKRSVASSGLYIGYCLGNFVGPLVFKKEDAPRYMPGFTVVVVTAIAAGALAIVYRLLCMWTNRKRDDAGVLEGFDHAYEDDLTDVKRPPTTGSTSLPISRNGSALSSSASSATPRRSSSRNSQGGQTRCSNCEGQDQECHLRPSKRGKQRHRARSQYDDEGQFEPVGGNNAALPASLHGPANADFGNEGCGQVMLPSPSATHGPEVQVAFVSPASAPRPGTGPRQQTQTSASPTEGAGRSHAGDVDTGFLQVYGPENQLDAEQQELVASLDVVNSSLDARQQELQQSFSETYFEYCYPWCPVLDRQTLEADLARSPMLANALALAASHIQPPLVPHEGPAAYYQTARMLFYNDEEVDVLTALKAISLFYWWAPRPPSTAHRHASWWWTSVIIRHAQQMNIHREPAGEASGADLSLQRRLWWTAFARERLTSLCQSKPCIICPEDMSIQEAQPSDFPSDMASQKKGRVFVYWVRLCAIIGKISKVLSQSSSSTSAPFPTELRQELVEWAHSLPPELQLPICSGRTASFDRDVHQLHLPYLTTVIIIHLQRTAPDLPQALPPAILAASCIARILRDILSRGNARFLMAITCWYCGTAFIALLQASRIKQFSQEAEEGLDILDQAVSQLQQMWASANVIRQGFERLRRLPRTMVQSGRPKPSDQATSFVNPDLQHNGDKSSSSVEFDWTLLFPFVTRSTSRIADCLLADKEFGTTTTALPSPENAVFHEDLLNRYQDLLEAFVDYTSDFSALDFATL</sequence>
<keyword evidence="3 9" id="KW-0812">Transmembrane</keyword>
<evidence type="ECO:0000256" key="8">
    <source>
        <dbReference type="SAM" id="MobiDB-lite"/>
    </source>
</evidence>
<dbReference type="AlphaFoldDB" id="A0A9P9IAP3"/>
<dbReference type="Proteomes" id="UP000717696">
    <property type="component" value="Unassembled WGS sequence"/>
</dbReference>
<evidence type="ECO:0000256" key="5">
    <source>
        <dbReference type="ARBA" id="ARBA00023136"/>
    </source>
</evidence>
<feature type="region of interest" description="Disordered" evidence="8">
    <location>
        <begin position="1062"/>
        <end position="1091"/>
    </location>
</feature>
<dbReference type="Pfam" id="PF07690">
    <property type="entry name" value="MFS_1"/>
    <property type="match status" value="1"/>
</dbReference>
<feature type="region of interest" description="Disordered" evidence="8">
    <location>
        <begin position="495"/>
        <end position="597"/>
    </location>
</feature>
<keyword evidence="5 9" id="KW-0472">Membrane</keyword>
<keyword evidence="7" id="KW-0539">Nucleus</keyword>
<dbReference type="EMBL" id="JAGMUU010000044">
    <property type="protein sequence ID" value="KAH7113941.1"/>
    <property type="molecule type" value="Genomic_DNA"/>
</dbReference>
<keyword evidence="2" id="KW-0813">Transport</keyword>
<evidence type="ECO:0000256" key="2">
    <source>
        <dbReference type="ARBA" id="ARBA00022448"/>
    </source>
</evidence>
<feature type="transmembrane region" description="Helical" evidence="9">
    <location>
        <begin position="417"/>
        <end position="438"/>
    </location>
</feature>
<feature type="compositionally biased region" description="Low complexity" evidence="8">
    <location>
        <begin position="512"/>
        <end position="533"/>
    </location>
</feature>
<feature type="compositionally biased region" description="Polar residues" evidence="8">
    <location>
        <begin position="636"/>
        <end position="646"/>
    </location>
</feature>
<dbReference type="InterPro" id="IPR020846">
    <property type="entry name" value="MFS_dom"/>
</dbReference>
<dbReference type="GO" id="GO:0006351">
    <property type="term" value="P:DNA-templated transcription"/>
    <property type="evidence" value="ECO:0007669"/>
    <property type="project" value="InterPro"/>
</dbReference>
<dbReference type="GO" id="GO:0008270">
    <property type="term" value="F:zinc ion binding"/>
    <property type="evidence" value="ECO:0007669"/>
    <property type="project" value="InterPro"/>
</dbReference>
<feature type="region of interest" description="Disordered" evidence="8">
    <location>
        <begin position="626"/>
        <end position="661"/>
    </location>
</feature>
<keyword evidence="4 9" id="KW-1133">Transmembrane helix</keyword>
<dbReference type="GO" id="GO:0022857">
    <property type="term" value="F:transmembrane transporter activity"/>
    <property type="evidence" value="ECO:0007669"/>
    <property type="project" value="InterPro"/>
</dbReference>
<feature type="transmembrane region" description="Helical" evidence="9">
    <location>
        <begin position="329"/>
        <end position="350"/>
    </location>
</feature>
<dbReference type="PANTHER" id="PTHR43791:SF35">
    <property type="entry name" value="MAJOR FACILITATOR SUPERFAMILY (MFS) PROFILE DOMAIN-CONTAINING PROTEIN"/>
    <property type="match status" value="1"/>
</dbReference>
<keyword evidence="12" id="KW-1185">Reference proteome</keyword>
<feature type="transmembrane region" description="Helical" evidence="9">
    <location>
        <begin position="102"/>
        <end position="120"/>
    </location>
</feature>
<evidence type="ECO:0000256" key="6">
    <source>
        <dbReference type="ARBA" id="ARBA00023180"/>
    </source>
</evidence>